<evidence type="ECO:0000256" key="1">
    <source>
        <dbReference type="SAM" id="SignalP"/>
    </source>
</evidence>
<evidence type="ECO:0000313" key="2">
    <source>
        <dbReference type="EMBL" id="SFU79676.1"/>
    </source>
</evidence>
<keyword evidence="3" id="KW-1185">Reference proteome</keyword>
<dbReference type="OrthoDB" id="660065at2"/>
<organism evidence="2 3">
    <name type="scientific">Pontibacter akesuensis</name>
    <dbReference type="NCBI Taxonomy" id="388950"/>
    <lineage>
        <taxon>Bacteria</taxon>
        <taxon>Pseudomonadati</taxon>
        <taxon>Bacteroidota</taxon>
        <taxon>Cytophagia</taxon>
        <taxon>Cytophagales</taxon>
        <taxon>Hymenobacteraceae</taxon>
        <taxon>Pontibacter</taxon>
    </lineage>
</organism>
<protein>
    <recommendedName>
        <fullName evidence="4">GOLD domain-containing protein</fullName>
    </recommendedName>
</protein>
<feature type="chain" id="PRO_5010315317" description="GOLD domain-containing protein" evidence="1">
    <location>
        <begin position="20"/>
        <end position="134"/>
    </location>
</feature>
<reference evidence="3" key="1">
    <citation type="submission" date="2016-10" db="EMBL/GenBank/DDBJ databases">
        <authorList>
            <person name="Varghese N."/>
        </authorList>
    </citation>
    <scope>NUCLEOTIDE SEQUENCE [LARGE SCALE GENOMIC DNA]</scope>
    <source>
        <strain evidence="3">DSM 18820</strain>
    </source>
</reference>
<name>A0A1I7J3C1_9BACT</name>
<evidence type="ECO:0008006" key="4">
    <source>
        <dbReference type="Google" id="ProtNLM"/>
    </source>
</evidence>
<proteinExistence type="predicted"/>
<sequence length="134" mass="14836">MIRILSLFALFLLCGFSCSNDNEEVKPRNEYPAMVSKVDVPETAVVGEPVTATVYFVVNNSCGQFGEFAVSMDQLVYTIKVYPVYVGEACAMYLPTREVSYRFTPEKPGTYTLKFWAGEDKFITKTIVVSGAGA</sequence>
<dbReference type="RefSeq" id="WP_068838550.1">
    <property type="nucleotide sequence ID" value="NZ_BMXC01000003.1"/>
</dbReference>
<accession>A0A1I7J3C1</accession>
<dbReference type="EMBL" id="FPCA01000003">
    <property type="protein sequence ID" value="SFU79676.1"/>
    <property type="molecule type" value="Genomic_DNA"/>
</dbReference>
<dbReference type="AlphaFoldDB" id="A0A1I7J3C1"/>
<keyword evidence="1" id="KW-0732">Signal</keyword>
<dbReference type="STRING" id="388950.GCA_001611675_02609"/>
<dbReference type="Proteomes" id="UP000182491">
    <property type="component" value="Unassembled WGS sequence"/>
</dbReference>
<gene>
    <name evidence="2" type="ORF">SAMN04487941_2457</name>
</gene>
<evidence type="ECO:0000313" key="3">
    <source>
        <dbReference type="Proteomes" id="UP000182491"/>
    </source>
</evidence>
<feature type="signal peptide" evidence="1">
    <location>
        <begin position="1"/>
        <end position="19"/>
    </location>
</feature>